<accession>A0A9P5RWA0</accession>
<organism evidence="1 2">
    <name type="scientific">Linnemannia schmuckeri</name>
    <dbReference type="NCBI Taxonomy" id="64567"/>
    <lineage>
        <taxon>Eukaryota</taxon>
        <taxon>Fungi</taxon>
        <taxon>Fungi incertae sedis</taxon>
        <taxon>Mucoromycota</taxon>
        <taxon>Mortierellomycotina</taxon>
        <taxon>Mortierellomycetes</taxon>
        <taxon>Mortierellales</taxon>
        <taxon>Mortierellaceae</taxon>
        <taxon>Linnemannia</taxon>
    </lineage>
</organism>
<evidence type="ECO:0008006" key="3">
    <source>
        <dbReference type="Google" id="ProtNLM"/>
    </source>
</evidence>
<evidence type="ECO:0000313" key="2">
    <source>
        <dbReference type="Proteomes" id="UP000748756"/>
    </source>
</evidence>
<dbReference type="AlphaFoldDB" id="A0A9P5RWA0"/>
<reference evidence="1" key="1">
    <citation type="journal article" date="2020" name="Fungal Divers.">
        <title>Resolving the Mortierellaceae phylogeny through synthesis of multi-gene phylogenetics and phylogenomics.</title>
        <authorList>
            <person name="Vandepol N."/>
            <person name="Liber J."/>
            <person name="Desiro A."/>
            <person name="Na H."/>
            <person name="Kennedy M."/>
            <person name="Barry K."/>
            <person name="Grigoriev I.V."/>
            <person name="Miller A.N."/>
            <person name="O'Donnell K."/>
            <person name="Stajich J.E."/>
            <person name="Bonito G."/>
        </authorList>
    </citation>
    <scope>NUCLEOTIDE SEQUENCE</scope>
    <source>
        <strain evidence="1">NRRL 6426</strain>
    </source>
</reference>
<dbReference type="OrthoDB" id="2434396at2759"/>
<dbReference type="Proteomes" id="UP000748756">
    <property type="component" value="Unassembled WGS sequence"/>
</dbReference>
<gene>
    <name evidence="1" type="ORF">BG015_008890</name>
</gene>
<dbReference type="EMBL" id="JAAAUQ010000544">
    <property type="protein sequence ID" value="KAF9149319.1"/>
    <property type="molecule type" value="Genomic_DNA"/>
</dbReference>
<keyword evidence="2" id="KW-1185">Reference proteome</keyword>
<comment type="caution">
    <text evidence="1">The sequence shown here is derived from an EMBL/GenBank/DDBJ whole genome shotgun (WGS) entry which is preliminary data.</text>
</comment>
<protein>
    <recommendedName>
        <fullName evidence="3">F-box domain-containing protein</fullName>
    </recommendedName>
</protein>
<name>A0A9P5RWA0_9FUNG</name>
<evidence type="ECO:0000313" key="1">
    <source>
        <dbReference type="EMBL" id="KAF9149319.1"/>
    </source>
</evidence>
<proteinExistence type="predicted"/>
<sequence>MQNTSTVPVWASLSDLPREIIDITIPRIPSKDYASCVGVSPAWPATFIPSLWKIVHLVDRTMHNCFGSKEARNAFIRNCQHIRTIETTNPAFVSFLGHFHPRITKLESLTLRLKEHPFSKIRELIISCDATIPAALIIGQEYVDVPRHASRVMEVLQNNPNQRLLRLDLSCFRYKNGKKGFPDLVSEFPTAHLKKLELSFLNPSPHDKDIHDGSDKDLNLETMAHFNQFFQNPSMP</sequence>